<evidence type="ECO:0000313" key="1">
    <source>
        <dbReference type="EMBL" id="MEC0227027.1"/>
    </source>
</evidence>
<protein>
    <submittedName>
        <fullName evidence="1">Uncharacterized protein</fullName>
    </submittedName>
</protein>
<dbReference type="EMBL" id="JARLKY010000016">
    <property type="protein sequence ID" value="MEC0227027.1"/>
    <property type="molecule type" value="Genomic_DNA"/>
</dbReference>
<gene>
    <name evidence="1" type="ORF">P4I72_07820</name>
</gene>
<keyword evidence="2" id="KW-1185">Reference proteome</keyword>
<sequence length="127" mass="14797">MKKLESEEVRRVQVFDTRQINNLLTGNGLACEVEAGSELNRAFVKVQVINKQKYLNKIEPNSARFYLRKYEVPSKYIDNDWDVSDDELFNSVHEVDIVGIKNLEKQLAKYLDDFGILVNEWNCDNPL</sequence>
<dbReference type="RefSeq" id="WP_326071373.1">
    <property type="nucleotide sequence ID" value="NZ_JARLKY010000016.1"/>
</dbReference>
<organism evidence="1 2">
    <name type="scientific">Paenibacillus alba</name>
    <dbReference type="NCBI Taxonomy" id="1197127"/>
    <lineage>
        <taxon>Bacteria</taxon>
        <taxon>Bacillati</taxon>
        <taxon>Bacillota</taxon>
        <taxon>Bacilli</taxon>
        <taxon>Bacillales</taxon>
        <taxon>Paenibacillaceae</taxon>
        <taxon>Paenibacillus</taxon>
    </lineage>
</organism>
<comment type="caution">
    <text evidence="1">The sequence shown here is derived from an EMBL/GenBank/DDBJ whole genome shotgun (WGS) entry which is preliminary data.</text>
</comment>
<proteinExistence type="predicted"/>
<dbReference type="Proteomes" id="UP001338137">
    <property type="component" value="Unassembled WGS sequence"/>
</dbReference>
<evidence type="ECO:0000313" key="2">
    <source>
        <dbReference type="Proteomes" id="UP001338137"/>
    </source>
</evidence>
<name>A0ABU6FYN2_9BACL</name>
<accession>A0ABU6FYN2</accession>
<reference evidence="1 2" key="1">
    <citation type="submission" date="2023-03" db="EMBL/GenBank/DDBJ databases">
        <title>Bacillus Genome Sequencing.</title>
        <authorList>
            <person name="Dunlap C."/>
        </authorList>
    </citation>
    <scope>NUCLEOTIDE SEQUENCE [LARGE SCALE GENOMIC DNA]</scope>
    <source>
        <strain evidence="1 2">BD-533</strain>
    </source>
</reference>